<accession>A0A1A8GTN7</accession>
<evidence type="ECO:0000313" key="1">
    <source>
        <dbReference type="EMBL" id="SBQ74402.1"/>
    </source>
</evidence>
<feature type="non-terminal residue" evidence="1">
    <location>
        <position position="1"/>
    </location>
</feature>
<reference evidence="1" key="2">
    <citation type="submission" date="2016-06" db="EMBL/GenBank/DDBJ databases">
        <title>The genome of a short-lived fish provides insights into sex chromosome evolution and the genetic control of aging.</title>
        <authorList>
            <person name="Reichwald K."/>
            <person name="Felder M."/>
            <person name="Petzold A."/>
            <person name="Koch P."/>
            <person name="Groth M."/>
            <person name="Platzer M."/>
        </authorList>
    </citation>
    <scope>NUCLEOTIDE SEQUENCE</scope>
    <source>
        <tissue evidence="1">Brain</tissue>
    </source>
</reference>
<dbReference type="EMBL" id="HAEC01006271">
    <property type="protein sequence ID" value="SBQ74402.1"/>
    <property type="molecule type" value="Transcribed_RNA"/>
</dbReference>
<gene>
    <name evidence="1" type="primary">Nfu_g_1_014955</name>
</gene>
<dbReference type="AlphaFoldDB" id="A0A1A8GTN7"/>
<feature type="non-terminal residue" evidence="1">
    <location>
        <position position="44"/>
    </location>
</feature>
<proteinExistence type="predicted"/>
<reference evidence="1" key="1">
    <citation type="submission" date="2016-05" db="EMBL/GenBank/DDBJ databases">
        <authorList>
            <person name="Lavstsen T."/>
            <person name="Jespersen J.S."/>
        </authorList>
    </citation>
    <scope>NUCLEOTIDE SEQUENCE</scope>
    <source>
        <tissue evidence="1">Brain</tissue>
    </source>
</reference>
<organism evidence="1">
    <name type="scientific">Nothobranchius korthausae</name>
    <dbReference type="NCBI Taxonomy" id="1143690"/>
    <lineage>
        <taxon>Eukaryota</taxon>
        <taxon>Metazoa</taxon>
        <taxon>Chordata</taxon>
        <taxon>Craniata</taxon>
        <taxon>Vertebrata</taxon>
        <taxon>Euteleostomi</taxon>
        <taxon>Actinopterygii</taxon>
        <taxon>Neopterygii</taxon>
        <taxon>Teleostei</taxon>
        <taxon>Neoteleostei</taxon>
        <taxon>Acanthomorphata</taxon>
        <taxon>Ovalentaria</taxon>
        <taxon>Atherinomorphae</taxon>
        <taxon>Cyprinodontiformes</taxon>
        <taxon>Nothobranchiidae</taxon>
        <taxon>Nothobranchius</taxon>
    </lineage>
</organism>
<protein>
    <submittedName>
        <fullName evidence="1">Uncharacterized protein</fullName>
    </submittedName>
</protein>
<name>A0A1A8GTN7_9TELE</name>
<sequence>EIVLSRCCEKARREPEKILQLTIRQQIMKERITLETHGFFLMEA</sequence>